<comment type="caution">
    <text evidence="1">The sequence shown here is derived from an EMBL/GenBank/DDBJ whole genome shotgun (WGS) entry which is preliminary data.</text>
</comment>
<accession>A0A8J5C438</accession>
<dbReference type="OrthoDB" id="6382074at2759"/>
<proteinExistence type="predicted"/>
<organism evidence="1 2">
    <name type="scientific">Chionoecetes opilio</name>
    <name type="common">Atlantic snow crab</name>
    <name type="synonym">Cancer opilio</name>
    <dbReference type="NCBI Taxonomy" id="41210"/>
    <lineage>
        <taxon>Eukaryota</taxon>
        <taxon>Metazoa</taxon>
        <taxon>Ecdysozoa</taxon>
        <taxon>Arthropoda</taxon>
        <taxon>Crustacea</taxon>
        <taxon>Multicrustacea</taxon>
        <taxon>Malacostraca</taxon>
        <taxon>Eumalacostraca</taxon>
        <taxon>Eucarida</taxon>
        <taxon>Decapoda</taxon>
        <taxon>Pleocyemata</taxon>
        <taxon>Brachyura</taxon>
        <taxon>Eubrachyura</taxon>
        <taxon>Majoidea</taxon>
        <taxon>Majidae</taxon>
        <taxon>Chionoecetes</taxon>
    </lineage>
</organism>
<evidence type="ECO:0000313" key="1">
    <source>
        <dbReference type="EMBL" id="KAG0716703.1"/>
    </source>
</evidence>
<dbReference type="AlphaFoldDB" id="A0A8J5C438"/>
<keyword evidence="2" id="KW-1185">Reference proteome</keyword>
<reference evidence="1" key="1">
    <citation type="submission" date="2020-07" db="EMBL/GenBank/DDBJ databases">
        <title>The High-quality genome of the commercially important snow crab, Chionoecetes opilio.</title>
        <authorList>
            <person name="Jeong J.-H."/>
            <person name="Ryu S."/>
        </authorList>
    </citation>
    <scope>NUCLEOTIDE SEQUENCE</scope>
    <source>
        <strain evidence="1">MADBK_172401_WGS</strain>
        <tissue evidence="1">Digestive gland</tissue>
    </source>
</reference>
<gene>
    <name evidence="1" type="ORF">GWK47_009063</name>
</gene>
<protein>
    <submittedName>
        <fullName evidence="1">Uncharacterized protein</fullName>
    </submittedName>
</protein>
<evidence type="ECO:0000313" key="2">
    <source>
        <dbReference type="Proteomes" id="UP000770661"/>
    </source>
</evidence>
<sequence>MRERRRPSALAVAGALGTADAQCHASVRQDGLDGASKRGCPKAREDELPAKRGGRQLCLEESFSRKDIVTHEVLRRLAPDHPTTRHFFSLLAPEFSAPSRRTLGREIDQVSATAKSDLFSMLHACDLN</sequence>
<dbReference type="EMBL" id="JACEEZ010018654">
    <property type="protein sequence ID" value="KAG0716703.1"/>
    <property type="molecule type" value="Genomic_DNA"/>
</dbReference>
<dbReference type="Proteomes" id="UP000770661">
    <property type="component" value="Unassembled WGS sequence"/>
</dbReference>
<name>A0A8J5C438_CHIOP</name>